<sequence length="217" mass="24050">MAQAPNARWFINRFKQSLDPPQTYENSLYGPLNVIFMDIFPPSREFLVSPQALLQEVVGPTPMNVVAQLPPSASHHQSAHHAVPVSSAPAASSAAPEPSYDDLDLPQGEVLLKNWIPDFVISKGSEAMGMTFDLTLTLIEVKRHDKQRETYVQQVLSYLNALQIGECSDRFIAYLIMSTDTLVWQSEARGANQTHVQESATIATGGEAFLYRLKALH</sequence>
<dbReference type="Proteomes" id="UP000287166">
    <property type="component" value="Unassembled WGS sequence"/>
</dbReference>
<evidence type="ECO:0000256" key="1">
    <source>
        <dbReference type="SAM" id="MobiDB-lite"/>
    </source>
</evidence>
<accession>A0A401G9P1</accession>
<proteinExistence type="predicted"/>
<feature type="compositionally biased region" description="Low complexity" evidence="1">
    <location>
        <begin position="77"/>
        <end position="98"/>
    </location>
</feature>
<evidence type="ECO:0000313" key="2">
    <source>
        <dbReference type="EMBL" id="GBE78885.1"/>
    </source>
</evidence>
<keyword evidence="3" id="KW-1185">Reference proteome</keyword>
<comment type="caution">
    <text evidence="2">The sequence shown here is derived from an EMBL/GenBank/DDBJ whole genome shotgun (WGS) entry which is preliminary data.</text>
</comment>
<gene>
    <name evidence="2" type="ORF">SCP_0200820</name>
</gene>
<reference evidence="2 3" key="1">
    <citation type="journal article" date="2018" name="Sci. Rep.">
        <title>Genome sequence of the cauliflower mushroom Sparassis crispa (Hanabiratake) and its association with beneficial usage.</title>
        <authorList>
            <person name="Kiyama R."/>
            <person name="Furutani Y."/>
            <person name="Kawaguchi K."/>
            <person name="Nakanishi T."/>
        </authorList>
    </citation>
    <scope>NUCLEOTIDE SEQUENCE [LARGE SCALE GENOMIC DNA]</scope>
</reference>
<organism evidence="2 3">
    <name type="scientific">Sparassis crispa</name>
    <dbReference type="NCBI Taxonomy" id="139825"/>
    <lineage>
        <taxon>Eukaryota</taxon>
        <taxon>Fungi</taxon>
        <taxon>Dikarya</taxon>
        <taxon>Basidiomycota</taxon>
        <taxon>Agaricomycotina</taxon>
        <taxon>Agaricomycetes</taxon>
        <taxon>Polyporales</taxon>
        <taxon>Sparassidaceae</taxon>
        <taxon>Sparassis</taxon>
    </lineage>
</organism>
<evidence type="ECO:0008006" key="4">
    <source>
        <dbReference type="Google" id="ProtNLM"/>
    </source>
</evidence>
<dbReference type="AlphaFoldDB" id="A0A401G9P1"/>
<protein>
    <recommendedName>
        <fullName evidence="4">Fungal-type protein kinase domain-containing protein</fullName>
    </recommendedName>
</protein>
<dbReference type="EMBL" id="BFAD01000002">
    <property type="protein sequence ID" value="GBE78885.1"/>
    <property type="molecule type" value="Genomic_DNA"/>
</dbReference>
<feature type="region of interest" description="Disordered" evidence="1">
    <location>
        <begin position="77"/>
        <end position="100"/>
    </location>
</feature>
<evidence type="ECO:0000313" key="3">
    <source>
        <dbReference type="Proteomes" id="UP000287166"/>
    </source>
</evidence>
<dbReference type="InParanoid" id="A0A401G9P1"/>
<dbReference type="RefSeq" id="XP_027609798.1">
    <property type="nucleotide sequence ID" value="XM_027753997.1"/>
</dbReference>
<dbReference type="GeneID" id="38775802"/>
<name>A0A401G9P1_9APHY</name>